<dbReference type="AlphaFoldDB" id="A0A6J7N9D4"/>
<organism evidence="1">
    <name type="scientific">freshwater metagenome</name>
    <dbReference type="NCBI Taxonomy" id="449393"/>
    <lineage>
        <taxon>unclassified sequences</taxon>
        <taxon>metagenomes</taxon>
        <taxon>ecological metagenomes</taxon>
    </lineage>
</organism>
<reference evidence="1" key="1">
    <citation type="submission" date="2020-05" db="EMBL/GenBank/DDBJ databases">
        <authorList>
            <person name="Chiriac C."/>
            <person name="Salcher M."/>
            <person name="Ghai R."/>
            <person name="Kavagutti S V."/>
        </authorList>
    </citation>
    <scope>NUCLEOTIDE SEQUENCE</scope>
</reference>
<proteinExistence type="predicted"/>
<sequence length="229" mass="24704">MRDDGGVEGRGLDHGLAAAGVLREQSLPQCSELERVEQLIDGCHVPWLAGAFVEVDADRHIRPQLGQVPVHHHLVQAGTKRLPRLALHLAGAVDESVEGSELLDPLGRCLLANPWNTGEIVAGIPAKRRIVGILRGRQPIALLDRLRGHPSEVGDTLLGIQDGHMLGHELEGVTIAGNNEDVTAGSRGLTAQRGDDVIGLESLEGHSRDPQCREHLLDERHLALELIGR</sequence>
<accession>A0A6J7N9D4</accession>
<name>A0A6J7N9D4_9ZZZZ</name>
<evidence type="ECO:0000313" key="1">
    <source>
        <dbReference type="EMBL" id="CAB4988835.1"/>
    </source>
</evidence>
<gene>
    <name evidence="1" type="ORF">UFOPK3957_00899</name>
</gene>
<dbReference type="EMBL" id="CAFBOM010000138">
    <property type="protein sequence ID" value="CAB4988835.1"/>
    <property type="molecule type" value="Genomic_DNA"/>
</dbReference>
<protein>
    <submittedName>
        <fullName evidence="1">Unannotated protein</fullName>
    </submittedName>
</protein>